<reference evidence="2 4" key="1">
    <citation type="journal article" date="2008" name="Science">
        <title>The Physcomitrella genome reveals evolutionary insights into the conquest of land by plants.</title>
        <authorList>
            <person name="Rensing S."/>
            <person name="Lang D."/>
            <person name="Zimmer A."/>
            <person name="Terry A."/>
            <person name="Salamov A."/>
            <person name="Shapiro H."/>
            <person name="Nishiyama T."/>
            <person name="Perroud P.-F."/>
            <person name="Lindquist E."/>
            <person name="Kamisugi Y."/>
            <person name="Tanahashi T."/>
            <person name="Sakakibara K."/>
            <person name="Fujita T."/>
            <person name="Oishi K."/>
            <person name="Shin-I T."/>
            <person name="Kuroki Y."/>
            <person name="Toyoda A."/>
            <person name="Suzuki Y."/>
            <person name="Hashimoto A."/>
            <person name="Yamaguchi K."/>
            <person name="Sugano A."/>
            <person name="Kohara Y."/>
            <person name="Fujiyama A."/>
            <person name="Anterola A."/>
            <person name="Aoki S."/>
            <person name="Ashton N."/>
            <person name="Barbazuk W.B."/>
            <person name="Barker E."/>
            <person name="Bennetzen J."/>
            <person name="Bezanilla M."/>
            <person name="Blankenship R."/>
            <person name="Cho S.H."/>
            <person name="Dutcher S."/>
            <person name="Estelle M."/>
            <person name="Fawcett J.A."/>
            <person name="Gundlach H."/>
            <person name="Hanada K."/>
            <person name="Heyl A."/>
            <person name="Hicks K.A."/>
            <person name="Hugh J."/>
            <person name="Lohr M."/>
            <person name="Mayer K."/>
            <person name="Melkozernov A."/>
            <person name="Murata T."/>
            <person name="Nelson D."/>
            <person name="Pils B."/>
            <person name="Prigge M."/>
            <person name="Reiss B."/>
            <person name="Renner T."/>
            <person name="Rombauts S."/>
            <person name="Rushton P."/>
            <person name="Sanderfoot A."/>
            <person name="Schween G."/>
            <person name="Shiu S.-H."/>
            <person name="Stueber K."/>
            <person name="Theodoulou F.L."/>
            <person name="Tu H."/>
            <person name="Van de Peer Y."/>
            <person name="Verrier P.J."/>
            <person name="Waters E."/>
            <person name="Wood A."/>
            <person name="Yang L."/>
            <person name="Cove D."/>
            <person name="Cuming A."/>
            <person name="Hasebe M."/>
            <person name="Lucas S."/>
            <person name="Mishler D.B."/>
            <person name="Reski R."/>
            <person name="Grigoriev I."/>
            <person name="Quatrano R.S."/>
            <person name="Boore J.L."/>
        </authorList>
    </citation>
    <scope>NUCLEOTIDE SEQUENCE [LARGE SCALE GENOMIC DNA]</scope>
    <source>
        <strain evidence="3 4">cv. Gransden 2004</strain>
    </source>
</reference>
<evidence type="ECO:0000313" key="3">
    <source>
        <dbReference type="EnsemblPlants" id="PAC:32984481.CDS.1"/>
    </source>
</evidence>
<dbReference type="EnsemblPlants" id="Pp3c16_150V3.2">
    <property type="protein sequence ID" value="PAC:32984482.CDS.1"/>
    <property type="gene ID" value="Pp3c16_150"/>
</dbReference>
<feature type="chain" id="PRO_5014297930" description="Bifunctional inhibitor/plant lipid transfer protein/seed storage helical domain-containing protein" evidence="1">
    <location>
        <begin position="23"/>
        <end position="121"/>
    </location>
</feature>
<reference evidence="3" key="3">
    <citation type="submission" date="2020-12" db="UniProtKB">
        <authorList>
            <consortium name="EnsemblPlants"/>
        </authorList>
    </citation>
    <scope>IDENTIFICATION</scope>
</reference>
<dbReference type="EMBL" id="ABEU02000016">
    <property type="protein sequence ID" value="PNR37140.1"/>
    <property type="molecule type" value="Genomic_DNA"/>
</dbReference>
<evidence type="ECO:0008006" key="5">
    <source>
        <dbReference type="Google" id="ProtNLM"/>
    </source>
</evidence>
<name>A9SZZ0_PHYPA</name>
<evidence type="ECO:0000256" key="1">
    <source>
        <dbReference type="SAM" id="SignalP"/>
    </source>
</evidence>
<dbReference type="Gramene" id="Pp3c16_150V3.2">
    <property type="protein sequence ID" value="PAC:32984482.CDS.1"/>
    <property type="gene ID" value="Pp3c16_150"/>
</dbReference>
<dbReference type="HOGENOM" id="CLU_2042013_0_0_1"/>
<dbReference type="PaxDb" id="3218-PP1S144_12V6.1"/>
<sequence length="121" mass="12920">MAAAAFVLRNFLLPTLLASVAPQVLYPTTASLTSASSDPPISCSLPSASMVSPNHCNADDDQIMRKQTQSCQSLLTMVEDAPTSECCTGLNNIAFNRIACVCKKTFYPPTAHNASRQLDLP</sequence>
<dbReference type="EnsemblPlants" id="Pp3c16_150V3.1">
    <property type="protein sequence ID" value="PAC:32984481.CDS.1"/>
    <property type="gene ID" value="Pp3c16_150"/>
</dbReference>
<keyword evidence="4" id="KW-1185">Reference proteome</keyword>
<proteinExistence type="predicted"/>
<protein>
    <recommendedName>
        <fullName evidence="5">Bifunctional inhibitor/plant lipid transfer protein/seed storage helical domain-containing protein</fullName>
    </recommendedName>
</protein>
<accession>A9SZZ0</accession>
<keyword evidence="1" id="KW-0732">Signal</keyword>
<organism evidence="2">
    <name type="scientific">Physcomitrium patens</name>
    <name type="common">Spreading-leaved earth moss</name>
    <name type="synonym">Physcomitrella patens</name>
    <dbReference type="NCBI Taxonomy" id="3218"/>
    <lineage>
        <taxon>Eukaryota</taxon>
        <taxon>Viridiplantae</taxon>
        <taxon>Streptophyta</taxon>
        <taxon>Embryophyta</taxon>
        <taxon>Bryophyta</taxon>
        <taxon>Bryophytina</taxon>
        <taxon>Bryopsida</taxon>
        <taxon>Funariidae</taxon>
        <taxon>Funariales</taxon>
        <taxon>Funariaceae</taxon>
        <taxon>Physcomitrium</taxon>
    </lineage>
</organism>
<dbReference type="InParanoid" id="A9SZZ0"/>
<evidence type="ECO:0000313" key="4">
    <source>
        <dbReference type="Proteomes" id="UP000006727"/>
    </source>
</evidence>
<evidence type="ECO:0000313" key="2">
    <source>
        <dbReference type="EMBL" id="PNR37140.1"/>
    </source>
</evidence>
<dbReference type="SUPFAM" id="SSF47699">
    <property type="entry name" value="Bifunctional inhibitor/lipid-transfer protein/seed storage 2S albumin"/>
    <property type="match status" value="1"/>
</dbReference>
<dbReference type="Gramene" id="Pp3c16_150V3.1">
    <property type="protein sequence ID" value="PAC:32984481.CDS.1"/>
    <property type="gene ID" value="Pp3c16_150"/>
</dbReference>
<feature type="signal peptide" evidence="1">
    <location>
        <begin position="1"/>
        <end position="22"/>
    </location>
</feature>
<reference evidence="2 4" key="2">
    <citation type="journal article" date="2018" name="Plant J.">
        <title>The Physcomitrella patens chromosome-scale assembly reveals moss genome structure and evolution.</title>
        <authorList>
            <person name="Lang D."/>
            <person name="Ullrich K.K."/>
            <person name="Murat F."/>
            <person name="Fuchs J."/>
            <person name="Jenkins J."/>
            <person name="Haas F.B."/>
            <person name="Piednoel M."/>
            <person name="Gundlach H."/>
            <person name="Van Bel M."/>
            <person name="Meyberg R."/>
            <person name="Vives C."/>
            <person name="Morata J."/>
            <person name="Symeonidi A."/>
            <person name="Hiss M."/>
            <person name="Muchero W."/>
            <person name="Kamisugi Y."/>
            <person name="Saleh O."/>
            <person name="Blanc G."/>
            <person name="Decker E.L."/>
            <person name="van Gessel N."/>
            <person name="Grimwood J."/>
            <person name="Hayes R.D."/>
            <person name="Graham S.W."/>
            <person name="Gunter L.E."/>
            <person name="McDaniel S.F."/>
            <person name="Hoernstein S.N.W."/>
            <person name="Larsson A."/>
            <person name="Li F.W."/>
            <person name="Perroud P.F."/>
            <person name="Phillips J."/>
            <person name="Ranjan P."/>
            <person name="Rokshar D.S."/>
            <person name="Rothfels C.J."/>
            <person name="Schneider L."/>
            <person name="Shu S."/>
            <person name="Stevenson D.W."/>
            <person name="Thummler F."/>
            <person name="Tillich M."/>
            <person name="Villarreal Aguilar J.C."/>
            <person name="Widiez T."/>
            <person name="Wong G.K."/>
            <person name="Wymore A."/>
            <person name="Zhang Y."/>
            <person name="Zimmer A.D."/>
            <person name="Quatrano R.S."/>
            <person name="Mayer K.F.X."/>
            <person name="Goodstein D."/>
            <person name="Casacuberta J.M."/>
            <person name="Vandepoele K."/>
            <person name="Reski R."/>
            <person name="Cuming A.C."/>
            <person name="Tuskan G.A."/>
            <person name="Maumus F."/>
            <person name="Salse J."/>
            <person name="Schmutz J."/>
            <person name="Rensing S.A."/>
        </authorList>
    </citation>
    <scope>NUCLEOTIDE SEQUENCE [LARGE SCALE GENOMIC DNA]</scope>
    <source>
        <strain evidence="3 4">cv. Gransden 2004</strain>
    </source>
</reference>
<dbReference type="AlphaFoldDB" id="A9SZZ0"/>
<dbReference type="InterPro" id="IPR036312">
    <property type="entry name" value="Bifun_inhib/LTP/seed_sf"/>
</dbReference>
<gene>
    <name evidence="2" type="ORF">PHYPA_020247</name>
</gene>
<dbReference type="Proteomes" id="UP000006727">
    <property type="component" value="Chromosome 16"/>
</dbReference>